<evidence type="ECO:0000313" key="5">
    <source>
        <dbReference type="Proteomes" id="UP000813444"/>
    </source>
</evidence>
<evidence type="ECO:0008006" key="6">
    <source>
        <dbReference type="Google" id="ProtNLM"/>
    </source>
</evidence>
<accession>A0A8K0WXC7</accession>
<keyword evidence="5" id="KW-1185">Reference proteome</keyword>
<comment type="caution">
    <text evidence="4">The sequence shown here is derived from an EMBL/GenBank/DDBJ whole genome shotgun (WGS) entry which is preliminary data.</text>
</comment>
<name>A0A8K0WXC7_9HYPO</name>
<feature type="transmembrane region" description="Helical" evidence="2">
    <location>
        <begin position="221"/>
        <end position="246"/>
    </location>
</feature>
<feature type="region of interest" description="Disordered" evidence="1">
    <location>
        <begin position="264"/>
        <end position="287"/>
    </location>
</feature>
<dbReference type="OrthoDB" id="5215637at2759"/>
<dbReference type="Proteomes" id="UP000813444">
    <property type="component" value="Unassembled WGS sequence"/>
</dbReference>
<sequence>MASLSRQTRLLGALLGLVLLPHAVHAQAQCYVLTGEEADDSVVPCNPDARHSPCCASNKSTPDICLSSGLCYAEHPGFKGLIYSNGCTDRNFEDDACPSVCASWLRGQDLGSDWDGNYNLQACGRGGVYCCRLTNDDSSCCDDRSAVVTLDIGNLVLPTSTVTRTRTVAPASASGAAEEPDTTTTTVTETIRITDGASLDGQSLGNDGVQTSEDCPADNTAVVAGSLGGVLGAALLASLGVIAVLWRRRQPMATASHTAAPPIPAGKYAEPMPAELGPPKRMYEMDG</sequence>
<feature type="chain" id="PRO_5035424627" description="Mid2 domain-containing protein" evidence="3">
    <location>
        <begin position="27"/>
        <end position="287"/>
    </location>
</feature>
<keyword evidence="2" id="KW-1133">Transmembrane helix</keyword>
<evidence type="ECO:0000256" key="3">
    <source>
        <dbReference type="SAM" id="SignalP"/>
    </source>
</evidence>
<evidence type="ECO:0000256" key="2">
    <source>
        <dbReference type="SAM" id="Phobius"/>
    </source>
</evidence>
<proteinExistence type="predicted"/>
<keyword evidence="2" id="KW-0812">Transmembrane</keyword>
<evidence type="ECO:0000256" key="1">
    <source>
        <dbReference type="SAM" id="MobiDB-lite"/>
    </source>
</evidence>
<dbReference type="EMBL" id="JAGPNK010000001">
    <property type="protein sequence ID" value="KAH7329578.1"/>
    <property type="molecule type" value="Genomic_DNA"/>
</dbReference>
<evidence type="ECO:0000313" key="4">
    <source>
        <dbReference type="EMBL" id="KAH7329578.1"/>
    </source>
</evidence>
<protein>
    <recommendedName>
        <fullName evidence="6">Mid2 domain-containing protein</fullName>
    </recommendedName>
</protein>
<dbReference type="AlphaFoldDB" id="A0A8K0WXC7"/>
<keyword evidence="3" id="KW-0732">Signal</keyword>
<feature type="signal peptide" evidence="3">
    <location>
        <begin position="1"/>
        <end position="26"/>
    </location>
</feature>
<gene>
    <name evidence="4" type="ORF">B0I35DRAFT_507838</name>
</gene>
<reference evidence="4" key="1">
    <citation type="journal article" date="2021" name="Nat. Commun.">
        <title>Genetic determinants of endophytism in the Arabidopsis root mycobiome.</title>
        <authorList>
            <person name="Mesny F."/>
            <person name="Miyauchi S."/>
            <person name="Thiergart T."/>
            <person name="Pickel B."/>
            <person name="Atanasova L."/>
            <person name="Karlsson M."/>
            <person name="Huettel B."/>
            <person name="Barry K.W."/>
            <person name="Haridas S."/>
            <person name="Chen C."/>
            <person name="Bauer D."/>
            <person name="Andreopoulos W."/>
            <person name="Pangilinan J."/>
            <person name="LaButti K."/>
            <person name="Riley R."/>
            <person name="Lipzen A."/>
            <person name="Clum A."/>
            <person name="Drula E."/>
            <person name="Henrissat B."/>
            <person name="Kohler A."/>
            <person name="Grigoriev I.V."/>
            <person name="Martin F.M."/>
            <person name="Hacquard S."/>
        </authorList>
    </citation>
    <scope>NUCLEOTIDE SEQUENCE</scope>
    <source>
        <strain evidence="4">MPI-CAGE-CH-0235</strain>
    </source>
</reference>
<organism evidence="4 5">
    <name type="scientific">Stachybotrys elegans</name>
    <dbReference type="NCBI Taxonomy" id="80388"/>
    <lineage>
        <taxon>Eukaryota</taxon>
        <taxon>Fungi</taxon>
        <taxon>Dikarya</taxon>
        <taxon>Ascomycota</taxon>
        <taxon>Pezizomycotina</taxon>
        <taxon>Sordariomycetes</taxon>
        <taxon>Hypocreomycetidae</taxon>
        <taxon>Hypocreales</taxon>
        <taxon>Stachybotryaceae</taxon>
        <taxon>Stachybotrys</taxon>
    </lineage>
</organism>
<keyword evidence="2" id="KW-0472">Membrane</keyword>